<dbReference type="Gene3D" id="3.60.20.10">
    <property type="entry name" value="Glutamine Phosphoribosylpyrophosphate, subunit 1, domain 1"/>
    <property type="match status" value="1"/>
</dbReference>
<dbReference type="Gene3D" id="3.40.50.620">
    <property type="entry name" value="HUPs"/>
    <property type="match status" value="1"/>
</dbReference>
<dbReference type="InterPro" id="IPR051786">
    <property type="entry name" value="ASN_synthetase/amidase"/>
</dbReference>
<dbReference type="CDD" id="cd01991">
    <property type="entry name" value="Asn_synthase_B_C"/>
    <property type="match status" value="1"/>
</dbReference>
<dbReference type="PROSITE" id="PS51278">
    <property type="entry name" value="GATASE_TYPE_2"/>
    <property type="match status" value="1"/>
</dbReference>
<evidence type="ECO:0000256" key="3">
    <source>
        <dbReference type="ARBA" id="ARBA00022840"/>
    </source>
</evidence>
<dbReference type="InterPro" id="IPR014729">
    <property type="entry name" value="Rossmann-like_a/b/a_fold"/>
</dbReference>
<dbReference type="InterPro" id="IPR017932">
    <property type="entry name" value="GATase_2_dom"/>
</dbReference>
<organism evidence="6">
    <name type="scientific">freshwater metagenome</name>
    <dbReference type="NCBI Taxonomy" id="449393"/>
    <lineage>
        <taxon>unclassified sequences</taxon>
        <taxon>metagenomes</taxon>
        <taxon>ecological metagenomes</taxon>
    </lineage>
</organism>
<dbReference type="PANTHER" id="PTHR43284">
    <property type="entry name" value="ASPARAGINE SYNTHETASE (GLUTAMINE-HYDROLYZING)"/>
    <property type="match status" value="1"/>
</dbReference>
<dbReference type="GO" id="GO:0004066">
    <property type="term" value="F:asparagine synthase (glutamine-hydrolyzing) activity"/>
    <property type="evidence" value="ECO:0007669"/>
    <property type="project" value="InterPro"/>
</dbReference>
<evidence type="ECO:0000259" key="5">
    <source>
        <dbReference type="PROSITE" id="PS51278"/>
    </source>
</evidence>
<dbReference type="InterPro" id="IPR033738">
    <property type="entry name" value="AsnB_N"/>
</dbReference>
<proteinExistence type="inferred from homology"/>
<dbReference type="CDD" id="cd00712">
    <property type="entry name" value="AsnB"/>
    <property type="match status" value="1"/>
</dbReference>
<dbReference type="AlphaFoldDB" id="A0A6J6K0X6"/>
<reference evidence="6" key="1">
    <citation type="submission" date="2020-05" db="EMBL/GenBank/DDBJ databases">
        <authorList>
            <person name="Chiriac C."/>
            <person name="Salcher M."/>
            <person name="Ghai R."/>
            <person name="Kavagutti S V."/>
        </authorList>
    </citation>
    <scope>NUCLEOTIDE SEQUENCE</scope>
</reference>
<protein>
    <submittedName>
        <fullName evidence="6">Unannotated protein</fullName>
    </submittedName>
</protein>
<dbReference type="EMBL" id="CAEZWE010000003">
    <property type="protein sequence ID" value="CAB4641973.1"/>
    <property type="molecule type" value="Genomic_DNA"/>
</dbReference>
<dbReference type="InterPro" id="IPR006426">
    <property type="entry name" value="Asn_synth_AEB"/>
</dbReference>
<dbReference type="Pfam" id="PF00733">
    <property type="entry name" value="Asn_synthase"/>
    <property type="match status" value="1"/>
</dbReference>
<dbReference type="InterPro" id="IPR029055">
    <property type="entry name" value="Ntn_hydrolases_N"/>
</dbReference>
<dbReference type="PANTHER" id="PTHR43284:SF1">
    <property type="entry name" value="ASPARAGINE SYNTHETASE"/>
    <property type="match status" value="1"/>
</dbReference>
<dbReference type="PIRSF" id="PIRSF001589">
    <property type="entry name" value="Asn_synthetase_glu-h"/>
    <property type="match status" value="1"/>
</dbReference>
<dbReference type="GO" id="GO:0005524">
    <property type="term" value="F:ATP binding"/>
    <property type="evidence" value="ECO:0007669"/>
    <property type="project" value="UniProtKB-KW"/>
</dbReference>
<evidence type="ECO:0000256" key="4">
    <source>
        <dbReference type="ARBA" id="ARBA00022962"/>
    </source>
</evidence>
<sequence>MLQNAQHRGPDGFGTLFSDGNSWENKETDSAWIGLGHVRLSIIDLSDASAQPIISQCGRFALVFNGEIYNYLELRSELVGLGRTFTSRGDSEVLLQGLIEWGVGVLPRLRGMFSFVFVDLKAESVIAARDRYGIKPLYLWREGQNFHFASEVKQFLGHPKWKARLNQKAALEFLLYGVSDYSASTLFQDVEHILPGSVATLNRNTNDELRVEKWWNPQRTSFEGSYEDACEKYQYLFRQSLDIHLRSDVPIASCLSGGLDSSAIVGATSRWFDNNRISHHTFTATSDDRNLDESQYARAVNEFSGSTGHELLPTSERLWKELDQIIWHQDEPFGSTSIFAQWCVFSAMADQGIKVALDGQGADEQLGGYNSFVSLHIVNQIMKGRLISAQHSFRNFKNSGRVTTNSILSAMAYTHLPKTLRSAAGRFAKIPSQNGGNWLNPHLMDGLGVEDPFTPSGKYPQSVSELSRDMVDRINLPMLLRFEDRNSMAFGIEARVPFVDHELMEFALTLPEGYLLRDGNTKSVLRDSVVDCLPTTIAQRRDKIGFQTAERSWLASNVGEILSEFDLLSDRADGLMTSSTREFIQSALSGENSNYLAGWRMFALLRWMKVFDVC</sequence>
<name>A0A6J6K0X6_9ZZZZ</name>
<dbReference type="SUPFAM" id="SSF56235">
    <property type="entry name" value="N-terminal nucleophile aminohydrolases (Ntn hydrolases)"/>
    <property type="match status" value="1"/>
</dbReference>
<keyword evidence="4" id="KW-0315">Glutamine amidotransferase</keyword>
<dbReference type="SUPFAM" id="SSF52402">
    <property type="entry name" value="Adenine nucleotide alpha hydrolases-like"/>
    <property type="match status" value="1"/>
</dbReference>
<evidence type="ECO:0000313" key="6">
    <source>
        <dbReference type="EMBL" id="CAB4641973.1"/>
    </source>
</evidence>
<comment type="similarity">
    <text evidence="1">Belongs to the asparagine synthetase family.</text>
</comment>
<feature type="domain" description="Glutamine amidotransferase type-2" evidence="5">
    <location>
        <begin position="1"/>
        <end position="204"/>
    </location>
</feature>
<evidence type="ECO:0000256" key="1">
    <source>
        <dbReference type="ARBA" id="ARBA00005752"/>
    </source>
</evidence>
<dbReference type="NCBIfam" id="TIGR01536">
    <property type="entry name" value="asn_synth_AEB"/>
    <property type="match status" value="1"/>
</dbReference>
<gene>
    <name evidence="6" type="ORF">UFOPK2169_00165</name>
</gene>
<dbReference type="InterPro" id="IPR001962">
    <property type="entry name" value="Asn_synthase"/>
</dbReference>
<dbReference type="Pfam" id="PF13537">
    <property type="entry name" value="GATase_7"/>
    <property type="match status" value="1"/>
</dbReference>
<dbReference type="GO" id="GO:0006529">
    <property type="term" value="P:asparagine biosynthetic process"/>
    <property type="evidence" value="ECO:0007669"/>
    <property type="project" value="InterPro"/>
</dbReference>
<evidence type="ECO:0000256" key="2">
    <source>
        <dbReference type="ARBA" id="ARBA00022741"/>
    </source>
</evidence>
<accession>A0A6J6K0X6</accession>
<keyword evidence="3" id="KW-0067">ATP-binding</keyword>
<keyword evidence="2" id="KW-0547">Nucleotide-binding</keyword>
<dbReference type="GO" id="GO:0005829">
    <property type="term" value="C:cytosol"/>
    <property type="evidence" value="ECO:0007669"/>
    <property type="project" value="TreeGrafter"/>
</dbReference>